<evidence type="ECO:0000256" key="6">
    <source>
        <dbReference type="ARBA" id="ARBA00022918"/>
    </source>
</evidence>
<organism evidence="9">
    <name type="scientific">Fagus sylvatica</name>
    <name type="common">Beechnut</name>
    <dbReference type="NCBI Taxonomy" id="28930"/>
    <lineage>
        <taxon>Eukaryota</taxon>
        <taxon>Viridiplantae</taxon>
        <taxon>Streptophyta</taxon>
        <taxon>Embryophyta</taxon>
        <taxon>Tracheophyta</taxon>
        <taxon>Spermatophyta</taxon>
        <taxon>Magnoliopsida</taxon>
        <taxon>eudicotyledons</taxon>
        <taxon>Gunneridae</taxon>
        <taxon>Pentapetalae</taxon>
        <taxon>rosids</taxon>
        <taxon>fabids</taxon>
        <taxon>Fagales</taxon>
        <taxon>Fagaceae</taxon>
        <taxon>Fagus</taxon>
    </lineage>
</organism>
<dbReference type="Gene3D" id="3.10.10.10">
    <property type="entry name" value="HIV Type 1 Reverse Transcriptase, subunit A, domain 1"/>
    <property type="match status" value="1"/>
</dbReference>
<name>A0A2N9ILF3_FAGSY</name>
<keyword evidence="3" id="KW-0540">Nuclease</keyword>
<evidence type="ECO:0000256" key="7">
    <source>
        <dbReference type="SAM" id="MobiDB-lite"/>
    </source>
</evidence>
<proteinExistence type="predicted"/>
<dbReference type="InterPro" id="IPR036397">
    <property type="entry name" value="RNaseH_sf"/>
</dbReference>
<dbReference type="Gene3D" id="3.30.70.270">
    <property type="match status" value="2"/>
</dbReference>
<accession>A0A2N9ILF3</accession>
<evidence type="ECO:0000256" key="4">
    <source>
        <dbReference type="ARBA" id="ARBA00022759"/>
    </source>
</evidence>
<dbReference type="GO" id="GO:0015074">
    <property type="term" value="P:DNA integration"/>
    <property type="evidence" value="ECO:0007669"/>
    <property type="project" value="InterPro"/>
</dbReference>
<feature type="domain" description="Integrase catalytic" evidence="8">
    <location>
        <begin position="1111"/>
        <end position="1300"/>
    </location>
</feature>
<feature type="region of interest" description="Disordered" evidence="7">
    <location>
        <begin position="263"/>
        <end position="284"/>
    </location>
</feature>
<dbReference type="InterPro" id="IPR012337">
    <property type="entry name" value="RNaseH-like_sf"/>
</dbReference>
<dbReference type="GO" id="GO:0016787">
    <property type="term" value="F:hydrolase activity"/>
    <property type="evidence" value="ECO:0007669"/>
    <property type="project" value="UniProtKB-KW"/>
</dbReference>
<evidence type="ECO:0000259" key="8">
    <source>
        <dbReference type="PROSITE" id="PS50994"/>
    </source>
</evidence>
<dbReference type="Gene3D" id="3.30.420.10">
    <property type="entry name" value="Ribonuclease H-like superfamily/Ribonuclease H"/>
    <property type="match status" value="2"/>
</dbReference>
<evidence type="ECO:0000256" key="3">
    <source>
        <dbReference type="ARBA" id="ARBA00022722"/>
    </source>
</evidence>
<dbReference type="InterPro" id="IPR043128">
    <property type="entry name" value="Rev_trsase/Diguanyl_cyclase"/>
</dbReference>
<feature type="compositionally biased region" description="Low complexity" evidence="7">
    <location>
        <begin position="9"/>
        <end position="19"/>
    </location>
</feature>
<dbReference type="InterPro" id="IPR000477">
    <property type="entry name" value="RT_dom"/>
</dbReference>
<dbReference type="InterPro" id="IPR041373">
    <property type="entry name" value="RT_RNaseH"/>
</dbReference>
<evidence type="ECO:0000256" key="2">
    <source>
        <dbReference type="ARBA" id="ARBA00022695"/>
    </source>
</evidence>
<keyword evidence="4" id="KW-0255">Endonuclease</keyword>
<dbReference type="GO" id="GO:0004519">
    <property type="term" value="F:endonuclease activity"/>
    <property type="evidence" value="ECO:0007669"/>
    <property type="project" value="UniProtKB-KW"/>
</dbReference>
<dbReference type="PANTHER" id="PTHR37984">
    <property type="entry name" value="PROTEIN CBG26694"/>
    <property type="match status" value="1"/>
</dbReference>
<dbReference type="GO" id="GO:0003964">
    <property type="term" value="F:RNA-directed DNA polymerase activity"/>
    <property type="evidence" value="ECO:0007669"/>
    <property type="project" value="UniProtKB-KW"/>
</dbReference>
<gene>
    <name evidence="9" type="ORF">FSB_LOCUS53564</name>
</gene>
<evidence type="ECO:0000256" key="5">
    <source>
        <dbReference type="ARBA" id="ARBA00022801"/>
    </source>
</evidence>
<protein>
    <recommendedName>
        <fullName evidence="8">Integrase catalytic domain-containing protein</fullName>
    </recommendedName>
</protein>
<feature type="region of interest" description="Disordered" evidence="7">
    <location>
        <begin position="1"/>
        <end position="23"/>
    </location>
</feature>
<dbReference type="PROSITE" id="PS50994">
    <property type="entry name" value="INTEGRASE"/>
    <property type="match status" value="1"/>
</dbReference>
<dbReference type="InterPro" id="IPR050951">
    <property type="entry name" value="Retrovirus_Pol_polyprotein"/>
</dbReference>
<feature type="compositionally biased region" description="Basic and acidic residues" evidence="7">
    <location>
        <begin position="73"/>
        <end position="94"/>
    </location>
</feature>
<dbReference type="Pfam" id="PF00078">
    <property type="entry name" value="RVT_1"/>
    <property type="match status" value="1"/>
</dbReference>
<feature type="compositionally biased region" description="Low complexity" evidence="7">
    <location>
        <begin position="37"/>
        <end position="55"/>
    </location>
</feature>
<evidence type="ECO:0000256" key="1">
    <source>
        <dbReference type="ARBA" id="ARBA00022679"/>
    </source>
</evidence>
<dbReference type="SUPFAM" id="SSF56672">
    <property type="entry name" value="DNA/RNA polymerases"/>
    <property type="match status" value="1"/>
</dbReference>
<dbReference type="SUPFAM" id="SSF53098">
    <property type="entry name" value="Ribonuclease H-like"/>
    <property type="match status" value="1"/>
</dbReference>
<keyword evidence="6" id="KW-0695">RNA-directed DNA polymerase</keyword>
<feature type="region of interest" description="Disordered" evidence="7">
    <location>
        <begin position="36"/>
        <end position="102"/>
    </location>
</feature>
<dbReference type="EMBL" id="OIVN01006126">
    <property type="protein sequence ID" value="SPD25682.1"/>
    <property type="molecule type" value="Genomic_DNA"/>
</dbReference>
<keyword evidence="2" id="KW-0548">Nucleotidyltransferase</keyword>
<dbReference type="Pfam" id="PF17917">
    <property type="entry name" value="RT_RNaseH"/>
    <property type="match status" value="1"/>
</dbReference>
<evidence type="ECO:0000313" key="9">
    <source>
        <dbReference type="EMBL" id="SPD25682.1"/>
    </source>
</evidence>
<keyword evidence="5" id="KW-0378">Hydrolase</keyword>
<dbReference type="InterPro" id="IPR001584">
    <property type="entry name" value="Integrase_cat-core"/>
</dbReference>
<dbReference type="CDD" id="cd01647">
    <property type="entry name" value="RT_LTR"/>
    <property type="match status" value="1"/>
</dbReference>
<dbReference type="GO" id="GO:0003676">
    <property type="term" value="F:nucleic acid binding"/>
    <property type="evidence" value="ECO:0007669"/>
    <property type="project" value="InterPro"/>
</dbReference>
<dbReference type="InterPro" id="IPR043502">
    <property type="entry name" value="DNA/RNA_pol_sf"/>
</dbReference>
<reference evidence="9" key="1">
    <citation type="submission" date="2018-02" db="EMBL/GenBank/DDBJ databases">
        <authorList>
            <person name="Cohen D.B."/>
            <person name="Kent A.D."/>
        </authorList>
    </citation>
    <scope>NUCLEOTIDE SEQUENCE</scope>
</reference>
<sequence>MFGPAFPPSSSNQSQSTSSFGGVLFRSGCSGVKRSVRNNLNASSSSRSPTQGSQSIIADLQRQISSLKKRVRDKTPTEGRPRRGREKNDPERSEASSNDKGAVWKALDQISSSPFSDEIECAKLPPRYTAPGFEMYNGRTDPVAHIGHYHQRMALSLRNDALMCKLFPSSLGEVALRWFNQIGRGTISSWDQMAEAFVGRYSETYNEVDGCGEDVAVSTFKLGLPVDSGLRQSLSKRPPSNMKKLMSRIEQFIRLEEDKDNGTTVKAEGPVRPANPRSSVQPNKVPRVATVPSNFFSPSFKAHRIVFKEPIYRILEKIKEEPFFVRPQKLPGDPCKLEIINPCVTIIFDLSRKKLRGIQVDQEIQERTPTGVIHVIPSPLCTPIGAASYRSDLQKAFHLRQSYEISDSAHLVPRFCSEAHVSSVNGTISFSDSDLQDVQLPHNDPLVITLRIGNYDVKRVLIDQGSFAEVMYQELFEKLGLGKSDLSEYSSPVFGFSGESTIPVGKTTLPVLAGPSQSSDGKLRFPTKDGVMEISGDQVAAKQCVLAAARKGLPEKVGVNLSLSDKDDMITLLQEFRDIFAWSVYEAPGVSSNLACHSLAIPSDAKPVQQRRRKLAPERSEIVMEEVGRLLAAGVIRPVQYPTWLSNTVVVQKKNGKWRVCVDFTDLNKVCPKDHFPLPRIDQLVDSAAGHDRMSFLDAFQGYHQIPMALSDQEKTSFITPRGAFCYKVMPFGLKNAGATYQRMMTTMFGDHIGKTVEGTNCVLMPRNVCSEYVRESSLGHIISSRGIEANPDQISTLISLEEPKNAKQVQRLTGMIAALNRFISRSADKCRPFFRLLGKKRKFLWDKDCSDAFQNIKAYLSSPPCLSIPSPGEPLYLYSGSIGACTESRYLPLEKVALALIRAAKKLPQYFQATTVTVLTDLPLKALLQCSDFSGRITRWGVQLGSLGVEYKPRTSIKGQVLADFVAEFQGKDSEDGPTNFSGVEQIGREHNSHADILAKLATAKETDLERTVTVEVLDSPSPHNAELDVFSITRPVASWMDPFVAYLQNNQLPEDQKEADIVKRKAPGYWLSKEGSLYKRAFVEVTPGVGHWLTGAMSQGYWWPYMQSDAVRPWPFAQWGIDIVGPLPRAPGNKKFLIVATDYFTKWVEAEPLAHIRDTDAKRFLWKNVITRFGIPWAVISDNGTQFDGQAEVSNKVILDGIKKRLEEAKGKWVEELPSVLWTHRTTHRRSTGETPFALAYGVEAVIPLEVGLPTIRTTEFDAEQNEYNLRKDLNLVEERRDMAAIRLTSYQRQMKRGYDRNIRPRSFQINDLVLRKVVTNTRNPNDGKLGPNWEGPYKVTSLAGVGAYSSIYIYIYAYLKSVREEPDALKSNVYVFSIGESLLG</sequence>
<keyword evidence="1" id="KW-0808">Transferase</keyword>
<dbReference type="PANTHER" id="PTHR37984:SF5">
    <property type="entry name" value="PROTEIN NYNRIN-LIKE"/>
    <property type="match status" value="1"/>
</dbReference>